<dbReference type="Proteomes" id="UP000583556">
    <property type="component" value="Unassembled WGS sequence"/>
</dbReference>
<keyword evidence="1" id="KW-1277">Toxin-antitoxin system</keyword>
<dbReference type="RefSeq" id="WP_169495314.1">
    <property type="nucleotide sequence ID" value="NZ_JABBGM010000017.1"/>
</dbReference>
<evidence type="ECO:0000313" key="3">
    <source>
        <dbReference type="Proteomes" id="UP000583556"/>
    </source>
</evidence>
<name>A0A7Y0BTF3_9SPHN</name>
<keyword evidence="3" id="KW-1185">Reference proteome</keyword>
<dbReference type="InterPro" id="IPR022789">
    <property type="entry name" value="ParD"/>
</dbReference>
<comment type="caution">
    <text evidence="2">The sequence shown here is derived from an EMBL/GenBank/DDBJ whole genome shotgun (WGS) entry which is preliminary data.</text>
</comment>
<accession>A0A7Y0BTF3</accession>
<reference evidence="2 3" key="1">
    <citation type="submission" date="2020-04" db="EMBL/GenBank/DDBJ databases">
        <title>Novosphingobium sp. TW-4 isolated from soil.</title>
        <authorList>
            <person name="Dahal R.H."/>
            <person name="Chaudhary D.K."/>
        </authorList>
    </citation>
    <scope>NUCLEOTIDE SEQUENCE [LARGE SCALE GENOMIC DNA]</scope>
    <source>
        <strain evidence="2 3">TW-4</strain>
    </source>
</reference>
<proteinExistence type="predicted"/>
<evidence type="ECO:0000256" key="1">
    <source>
        <dbReference type="ARBA" id="ARBA00022649"/>
    </source>
</evidence>
<dbReference type="Pfam" id="PF03693">
    <property type="entry name" value="ParD_antitoxin"/>
    <property type="match status" value="1"/>
</dbReference>
<dbReference type="InterPro" id="IPR010985">
    <property type="entry name" value="Ribbon_hlx_hlx"/>
</dbReference>
<gene>
    <name evidence="2" type="ORF">HHL27_20795</name>
</gene>
<dbReference type="InterPro" id="IPR038296">
    <property type="entry name" value="ParD_sf"/>
</dbReference>
<protein>
    <submittedName>
        <fullName evidence="2">Ribbon-helix-helix protein, CopG family</fullName>
    </submittedName>
</protein>
<organism evidence="2 3">
    <name type="scientific">Novosphingobium olei</name>
    <dbReference type="NCBI Taxonomy" id="2728851"/>
    <lineage>
        <taxon>Bacteria</taxon>
        <taxon>Pseudomonadati</taxon>
        <taxon>Pseudomonadota</taxon>
        <taxon>Alphaproteobacteria</taxon>
        <taxon>Sphingomonadales</taxon>
        <taxon>Sphingomonadaceae</taxon>
        <taxon>Novosphingobium</taxon>
    </lineage>
</organism>
<evidence type="ECO:0000313" key="2">
    <source>
        <dbReference type="EMBL" id="NML96108.1"/>
    </source>
</evidence>
<dbReference type="GO" id="GO:0006355">
    <property type="term" value="P:regulation of DNA-templated transcription"/>
    <property type="evidence" value="ECO:0007669"/>
    <property type="project" value="InterPro"/>
</dbReference>
<dbReference type="Gene3D" id="6.10.10.120">
    <property type="entry name" value="Antitoxin ParD1-like"/>
    <property type="match status" value="1"/>
</dbReference>
<sequence>MQNAEKISVTITTDMLSAIRASVEAGEYASTSEALRDAVRLWQRQRLEDAERLAAIRARVSRSLSDPRPSLDEGELDARLNRLFSDAAH</sequence>
<dbReference type="EMBL" id="JABBGM010000017">
    <property type="protein sequence ID" value="NML96108.1"/>
    <property type="molecule type" value="Genomic_DNA"/>
</dbReference>
<dbReference type="SUPFAM" id="SSF47598">
    <property type="entry name" value="Ribbon-helix-helix"/>
    <property type="match status" value="1"/>
</dbReference>
<dbReference type="CDD" id="cd22231">
    <property type="entry name" value="RHH_NikR_HicB-like"/>
    <property type="match status" value="1"/>
</dbReference>
<dbReference type="AlphaFoldDB" id="A0A7Y0BTF3"/>